<proteinExistence type="predicted"/>
<dbReference type="InterPro" id="IPR023631">
    <property type="entry name" value="Amidase_dom"/>
</dbReference>
<dbReference type="GO" id="GO:0030956">
    <property type="term" value="C:glutamyl-tRNA(Gln) amidotransferase complex"/>
    <property type="evidence" value="ECO:0007669"/>
    <property type="project" value="TreeGrafter"/>
</dbReference>
<dbReference type="GO" id="GO:0005739">
    <property type="term" value="C:mitochondrion"/>
    <property type="evidence" value="ECO:0007669"/>
    <property type="project" value="TreeGrafter"/>
</dbReference>
<dbReference type="Proteomes" id="UP000324748">
    <property type="component" value="Unassembled WGS sequence"/>
</dbReference>
<sequence>MPSALSTGEMSISPAGVDFLLTPATLSTAPRLDDPEQNVESWSQDQLLVPASLAGLPAMVVPVKCPKPTEVKPWPVGVQIIGQWGAEPMLFHLGSVLEQIRP</sequence>
<dbReference type="OrthoDB" id="2588643at2759"/>
<accession>A0A5B0PCR5</accession>
<dbReference type="Gene3D" id="3.90.1300.10">
    <property type="entry name" value="Amidase signature (AS) domain"/>
    <property type="match status" value="1"/>
</dbReference>
<dbReference type="PANTHER" id="PTHR11895">
    <property type="entry name" value="TRANSAMIDASE"/>
    <property type="match status" value="1"/>
</dbReference>
<dbReference type="GO" id="GO:0032543">
    <property type="term" value="P:mitochondrial translation"/>
    <property type="evidence" value="ECO:0007669"/>
    <property type="project" value="TreeGrafter"/>
</dbReference>
<organism evidence="2 4">
    <name type="scientific">Puccinia graminis f. sp. tritici</name>
    <dbReference type="NCBI Taxonomy" id="56615"/>
    <lineage>
        <taxon>Eukaryota</taxon>
        <taxon>Fungi</taxon>
        <taxon>Dikarya</taxon>
        <taxon>Basidiomycota</taxon>
        <taxon>Pucciniomycotina</taxon>
        <taxon>Pucciniomycetes</taxon>
        <taxon>Pucciniales</taxon>
        <taxon>Pucciniaceae</taxon>
        <taxon>Puccinia</taxon>
    </lineage>
</organism>
<dbReference type="SUPFAM" id="SSF75304">
    <property type="entry name" value="Amidase signature (AS) enzymes"/>
    <property type="match status" value="1"/>
</dbReference>
<evidence type="ECO:0000313" key="4">
    <source>
        <dbReference type="Proteomes" id="UP000324748"/>
    </source>
</evidence>
<dbReference type="Pfam" id="PF01425">
    <property type="entry name" value="Amidase"/>
    <property type="match status" value="1"/>
</dbReference>
<evidence type="ECO:0000259" key="1">
    <source>
        <dbReference type="Pfam" id="PF01425"/>
    </source>
</evidence>
<feature type="domain" description="Amidase" evidence="1">
    <location>
        <begin position="17"/>
        <end position="90"/>
    </location>
</feature>
<dbReference type="GO" id="GO:0070681">
    <property type="term" value="P:glutaminyl-tRNAGln biosynthesis via transamidation"/>
    <property type="evidence" value="ECO:0007669"/>
    <property type="project" value="TreeGrafter"/>
</dbReference>
<keyword evidence="2" id="KW-0808">Transferase</keyword>
<dbReference type="Proteomes" id="UP000325313">
    <property type="component" value="Unassembled WGS sequence"/>
</dbReference>
<keyword evidence="4" id="KW-1185">Reference proteome</keyword>
<dbReference type="GO" id="GO:0016740">
    <property type="term" value="F:transferase activity"/>
    <property type="evidence" value="ECO:0007669"/>
    <property type="project" value="UniProtKB-KW"/>
</dbReference>
<dbReference type="InterPro" id="IPR036928">
    <property type="entry name" value="AS_sf"/>
</dbReference>
<dbReference type="PANTHER" id="PTHR11895:SF7">
    <property type="entry name" value="GLUTAMYL-TRNA(GLN) AMIDOTRANSFERASE SUBUNIT A, MITOCHONDRIAL"/>
    <property type="match status" value="1"/>
</dbReference>
<evidence type="ECO:0000313" key="2">
    <source>
        <dbReference type="EMBL" id="KAA1098128.1"/>
    </source>
</evidence>
<comment type="caution">
    <text evidence="2">The sequence shown here is derived from an EMBL/GenBank/DDBJ whole genome shotgun (WGS) entry which is preliminary data.</text>
</comment>
<gene>
    <name evidence="2" type="primary">HER2_5</name>
    <name evidence="3" type="synonym">HER2_3</name>
    <name evidence="2" type="ORF">PGT21_029012</name>
    <name evidence="3" type="ORF">PGTUg99_029803</name>
</gene>
<name>A0A5B0PCR5_PUCGR</name>
<evidence type="ECO:0000313" key="3">
    <source>
        <dbReference type="EMBL" id="KAA1116907.1"/>
    </source>
</evidence>
<evidence type="ECO:0000313" key="5">
    <source>
        <dbReference type="Proteomes" id="UP000325313"/>
    </source>
</evidence>
<dbReference type="InterPro" id="IPR000120">
    <property type="entry name" value="Amidase"/>
</dbReference>
<dbReference type="EMBL" id="VSWC01000066">
    <property type="protein sequence ID" value="KAA1098128.1"/>
    <property type="molecule type" value="Genomic_DNA"/>
</dbReference>
<dbReference type="AlphaFoldDB" id="A0A5B0PCR5"/>
<dbReference type="GO" id="GO:0050567">
    <property type="term" value="F:glutaminyl-tRNA synthase (glutamine-hydrolyzing) activity"/>
    <property type="evidence" value="ECO:0007669"/>
    <property type="project" value="TreeGrafter"/>
</dbReference>
<reference evidence="4 5" key="1">
    <citation type="submission" date="2019-05" db="EMBL/GenBank/DDBJ databases">
        <title>Emergence of the Ug99 lineage of the wheat stem rust pathogen through somatic hybridization.</title>
        <authorList>
            <person name="Li F."/>
            <person name="Upadhyaya N.M."/>
            <person name="Sperschneider J."/>
            <person name="Matny O."/>
            <person name="Nguyen-Phuc H."/>
            <person name="Mago R."/>
            <person name="Raley C."/>
            <person name="Miller M.E."/>
            <person name="Silverstein K.A.T."/>
            <person name="Henningsen E."/>
            <person name="Hirsch C.D."/>
            <person name="Visser B."/>
            <person name="Pretorius Z.A."/>
            <person name="Steffenson B.J."/>
            <person name="Schwessinger B."/>
            <person name="Dodds P.N."/>
            <person name="Figueroa M."/>
        </authorList>
    </citation>
    <scope>NUCLEOTIDE SEQUENCE [LARGE SCALE GENOMIC DNA]</scope>
    <source>
        <strain evidence="2">21-0</strain>
        <strain evidence="3 5">Ug99</strain>
    </source>
</reference>
<dbReference type="EMBL" id="VDEP01000270">
    <property type="protein sequence ID" value="KAA1116907.1"/>
    <property type="molecule type" value="Genomic_DNA"/>
</dbReference>
<protein>
    <submittedName>
        <fullName evidence="2">Trimeric GatFAB AmidoTransferase(AdT) complex subunit</fullName>
    </submittedName>
</protein>